<organism evidence="3 4">
    <name type="scientific">Microbacterium oleivorans</name>
    <dbReference type="NCBI Taxonomy" id="273677"/>
    <lineage>
        <taxon>Bacteria</taxon>
        <taxon>Bacillati</taxon>
        <taxon>Actinomycetota</taxon>
        <taxon>Actinomycetes</taxon>
        <taxon>Micrococcales</taxon>
        <taxon>Microbacteriaceae</taxon>
        <taxon>Microbacterium</taxon>
    </lineage>
</organism>
<dbReference type="OrthoDB" id="5071683at2"/>
<dbReference type="Proteomes" id="UP000024001">
    <property type="component" value="Unassembled WGS sequence"/>
</dbReference>
<dbReference type="AlphaFoldDB" id="A0A031G086"/>
<sequence length="208" mass="21269">MARVGGRNAGFAWFVGIVSAAIVVTLLVLAAPMFPAATQWLTQTGGTAQRAIDPDAPSPAPQASPDATAAPPTCRDLYNEASWAALRVTDGAKVAASTDPPVSSATAVVAALEPSVALTCLWTSDRGRISTTVATVPTDAGAIAAAALPGKGFECGEADGRVRCTRADGKLVETIEAGGGRWLSTSQQAWHPEQYAARVAEAVWPVEG</sequence>
<accession>A0A031G086</accession>
<evidence type="ECO:0000313" key="3">
    <source>
        <dbReference type="EMBL" id="EZP29305.1"/>
    </source>
</evidence>
<keyword evidence="2" id="KW-1133">Transmembrane helix</keyword>
<evidence type="ECO:0000313" key="4">
    <source>
        <dbReference type="Proteomes" id="UP000024001"/>
    </source>
</evidence>
<keyword evidence="2" id="KW-0812">Transmembrane</keyword>
<evidence type="ECO:0000256" key="2">
    <source>
        <dbReference type="SAM" id="Phobius"/>
    </source>
</evidence>
<protein>
    <submittedName>
        <fullName evidence="3">Methyl-accepting chemotaxis protein</fullName>
    </submittedName>
</protein>
<feature type="transmembrane region" description="Helical" evidence="2">
    <location>
        <begin position="12"/>
        <end position="34"/>
    </location>
</feature>
<evidence type="ECO:0000256" key="1">
    <source>
        <dbReference type="SAM" id="MobiDB-lite"/>
    </source>
</evidence>
<proteinExistence type="predicted"/>
<comment type="caution">
    <text evidence="3">The sequence shown here is derived from an EMBL/GenBank/DDBJ whole genome shotgun (WGS) entry which is preliminary data.</text>
</comment>
<gene>
    <name evidence="3" type="ORF">BW34_00822</name>
</gene>
<dbReference type="PATRIC" id="fig|273677.3.peg.807"/>
<reference evidence="3" key="1">
    <citation type="submission" date="2014-03" db="EMBL/GenBank/DDBJ databases">
        <title>Draft Genome Sequences of 13 Willow Endophytes.</title>
        <authorList>
            <person name="Gan H.Y."/>
            <person name="Gan H.M."/>
            <person name="Savka M.A."/>
            <person name="Hudson A.O."/>
        </authorList>
    </citation>
    <scope>NUCLEOTIDE SEQUENCE [LARGE SCALE GENOMIC DNA]</scope>
    <source>
        <strain evidence="3">RIT293</strain>
    </source>
</reference>
<name>A0A031G086_9MICO</name>
<feature type="region of interest" description="Disordered" evidence="1">
    <location>
        <begin position="45"/>
        <end position="71"/>
    </location>
</feature>
<keyword evidence="2" id="KW-0472">Membrane</keyword>
<keyword evidence="4" id="KW-1185">Reference proteome</keyword>
<dbReference type="EMBL" id="JFYO01000002">
    <property type="protein sequence ID" value="EZP29305.1"/>
    <property type="molecule type" value="Genomic_DNA"/>
</dbReference>
<dbReference type="RefSeq" id="WP_036309799.1">
    <property type="nucleotide sequence ID" value="NZ_JFYO01000002.1"/>
</dbReference>